<reference evidence="12 13" key="1">
    <citation type="submission" date="2009-08" db="EMBL/GenBank/DDBJ databases">
        <title>The Genome Sequence of Spizellomyces punctatus strain DAOM BR117.</title>
        <authorList>
            <consortium name="The Broad Institute Genome Sequencing Platform"/>
            <person name="Russ C."/>
            <person name="Cuomo C."/>
            <person name="Shea T."/>
            <person name="Young S.K."/>
            <person name="Zeng Q."/>
            <person name="Koehrsen M."/>
            <person name="Haas B."/>
            <person name="Borodovsky M."/>
            <person name="Guigo R."/>
            <person name="Alvarado L."/>
            <person name="Berlin A."/>
            <person name="Bochicchio J."/>
            <person name="Borenstein D."/>
            <person name="Chapman S."/>
            <person name="Chen Z."/>
            <person name="Engels R."/>
            <person name="Freedman E."/>
            <person name="Gellesch M."/>
            <person name="Goldberg J."/>
            <person name="Griggs A."/>
            <person name="Gujja S."/>
            <person name="Heiman D."/>
            <person name="Hepburn T."/>
            <person name="Howarth C."/>
            <person name="Jen D."/>
            <person name="Larson L."/>
            <person name="Lewis B."/>
            <person name="Mehta T."/>
            <person name="Park D."/>
            <person name="Pearson M."/>
            <person name="Roberts A."/>
            <person name="Saif S."/>
            <person name="Shenoy N."/>
            <person name="Sisk P."/>
            <person name="Stolte C."/>
            <person name="Sykes S."/>
            <person name="Thomson T."/>
            <person name="Walk T."/>
            <person name="White J."/>
            <person name="Yandava C."/>
            <person name="Burger G."/>
            <person name="Gray M.W."/>
            <person name="Holland P.W.H."/>
            <person name="King N."/>
            <person name="Lang F.B.F."/>
            <person name="Roger A.J."/>
            <person name="Ruiz-Trillo I."/>
            <person name="Lander E."/>
            <person name="Nusbaum C."/>
        </authorList>
    </citation>
    <scope>NUCLEOTIDE SEQUENCE [LARGE SCALE GENOMIC DNA]</scope>
    <source>
        <strain evidence="12 13">DAOM BR117</strain>
    </source>
</reference>
<evidence type="ECO:0000256" key="2">
    <source>
        <dbReference type="ARBA" id="ARBA00022679"/>
    </source>
</evidence>
<proteinExistence type="inferred from homology"/>
<dbReference type="InterPro" id="IPR039859">
    <property type="entry name" value="PFA4/ZDH16/20/ERF2-like"/>
</dbReference>
<evidence type="ECO:0000256" key="5">
    <source>
        <dbReference type="ARBA" id="ARBA00023136"/>
    </source>
</evidence>
<dbReference type="GO" id="GO:0016020">
    <property type="term" value="C:membrane"/>
    <property type="evidence" value="ECO:0007669"/>
    <property type="project" value="UniProtKB-SubCell"/>
</dbReference>
<feature type="transmembrane region" description="Helical" evidence="10">
    <location>
        <begin position="74"/>
        <end position="95"/>
    </location>
</feature>
<keyword evidence="13" id="KW-1185">Reference proteome</keyword>
<dbReference type="PANTHER" id="PTHR12246">
    <property type="entry name" value="PALMITOYLTRANSFERASE ZDHHC16"/>
    <property type="match status" value="1"/>
</dbReference>
<organism evidence="12 13">
    <name type="scientific">Spizellomyces punctatus (strain DAOM BR117)</name>
    <dbReference type="NCBI Taxonomy" id="645134"/>
    <lineage>
        <taxon>Eukaryota</taxon>
        <taxon>Fungi</taxon>
        <taxon>Fungi incertae sedis</taxon>
        <taxon>Chytridiomycota</taxon>
        <taxon>Chytridiomycota incertae sedis</taxon>
        <taxon>Chytridiomycetes</taxon>
        <taxon>Spizellomycetales</taxon>
        <taxon>Spizellomycetaceae</taxon>
        <taxon>Spizellomyces</taxon>
    </lineage>
</organism>
<evidence type="ECO:0000259" key="11">
    <source>
        <dbReference type="Pfam" id="PF01529"/>
    </source>
</evidence>
<name>A0A0L0HR37_SPIPD</name>
<gene>
    <name evidence="12" type="ORF">SPPG_02370</name>
</gene>
<keyword evidence="7" id="KW-0449">Lipoprotein</keyword>
<keyword evidence="8 10" id="KW-0012">Acyltransferase</keyword>
<evidence type="ECO:0000256" key="9">
    <source>
        <dbReference type="ARBA" id="ARBA00048048"/>
    </source>
</evidence>
<evidence type="ECO:0000313" key="12">
    <source>
        <dbReference type="EMBL" id="KND03324.1"/>
    </source>
</evidence>
<accession>A0A0L0HR37</accession>
<evidence type="ECO:0000256" key="3">
    <source>
        <dbReference type="ARBA" id="ARBA00022692"/>
    </source>
</evidence>
<dbReference type="OrthoDB" id="9909019at2759"/>
<comment type="domain">
    <text evidence="10">The DHHC domain is required for palmitoyltransferase activity.</text>
</comment>
<dbReference type="InterPro" id="IPR001594">
    <property type="entry name" value="Palmitoyltrfase_DHHC"/>
</dbReference>
<dbReference type="VEuPathDB" id="FungiDB:SPPG_02370"/>
<dbReference type="RefSeq" id="XP_016611363.1">
    <property type="nucleotide sequence ID" value="XM_016750660.1"/>
</dbReference>
<feature type="transmembrane region" description="Helical" evidence="10">
    <location>
        <begin position="198"/>
        <end position="221"/>
    </location>
</feature>
<dbReference type="PROSITE" id="PS50216">
    <property type="entry name" value="DHHC"/>
    <property type="match status" value="1"/>
</dbReference>
<dbReference type="GeneID" id="27685960"/>
<dbReference type="eggNOG" id="KOG1313">
    <property type="taxonomic scope" value="Eukaryota"/>
</dbReference>
<dbReference type="InParanoid" id="A0A0L0HR37"/>
<dbReference type="Proteomes" id="UP000053201">
    <property type="component" value="Unassembled WGS sequence"/>
</dbReference>
<dbReference type="STRING" id="645134.A0A0L0HR37"/>
<dbReference type="GO" id="GO:0019706">
    <property type="term" value="F:protein-cysteine S-palmitoyltransferase activity"/>
    <property type="evidence" value="ECO:0007669"/>
    <property type="project" value="UniProtKB-EC"/>
</dbReference>
<dbReference type="EMBL" id="KQ257452">
    <property type="protein sequence ID" value="KND03324.1"/>
    <property type="molecule type" value="Genomic_DNA"/>
</dbReference>
<keyword evidence="2 10" id="KW-0808">Transferase</keyword>
<evidence type="ECO:0000256" key="1">
    <source>
        <dbReference type="ARBA" id="ARBA00004141"/>
    </source>
</evidence>
<keyword evidence="6" id="KW-0564">Palmitate</keyword>
<keyword evidence="5 10" id="KW-0472">Membrane</keyword>
<evidence type="ECO:0000256" key="7">
    <source>
        <dbReference type="ARBA" id="ARBA00023288"/>
    </source>
</evidence>
<keyword evidence="3 10" id="KW-0812">Transmembrane</keyword>
<comment type="subcellular location">
    <subcellularLocation>
        <location evidence="1">Membrane</location>
        <topology evidence="1">Multi-pass membrane protein</topology>
    </subcellularLocation>
</comment>
<feature type="transmembrane region" description="Helical" evidence="10">
    <location>
        <begin position="241"/>
        <end position="262"/>
    </location>
</feature>
<comment type="catalytic activity">
    <reaction evidence="9 10">
        <text>L-cysteinyl-[protein] + hexadecanoyl-CoA = S-hexadecanoyl-L-cysteinyl-[protein] + CoA</text>
        <dbReference type="Rhea" id="RHEA:36683"/>
        <dbReference type="Rhea" id="RHEA-COMP:10131"/>
        <dbReference type="Rhea" id="RHEA-COMP:11032"/>
        <dbReference type="ChEBI" id="CHEBI:29950"/>
        <dbReference type="ChEBI" id="CHEBI:57287"/>
        <dbReference type="ChEBI" id="CHEBI:57379"/>
        <dbReference type="ChEBI" id="CHEBI:74151"/>
        <dbReference type="EC" id="2.3.1.225"/>
    </reaction>
</comment>
<dbReference type="OMA" id="DGIVWDC"/>
<dbReference type="Pfam" id="PF01529">
    <property type="entry name" value="DHHC"/>
    <property type="match status" value="1"/>
</dbReference>
<evidence type="ECO:0000256" key="10">
    <source>
        <dbReference type="RuleBase" id="RU079119"/>
    </source>
</evidence>
<comment type="similarity">
    <text evidence="10">Belongs to the DHHC palmitoyltransferase family.</text>
</comment>
<feature type="domain" description="Palmitoyltransferase DHHC" evidence="11">
    <location>
        <begin position="153"/>
        <end position="277"/>
    </location>
</feature>
<dbReference type="EC" id="2.3.1.225" evidence="10"/>
<evidence type="ECO:0000313" key="13">
    <source>
        <dbReference type="Proteomes" id="UP000053201"/>
    </source>
</evidence>
<evidence type="ECO:0000256" key="6">
    <source>
        <dbReference type="ARBA" id="ARBA00023139"/>
    </source>
</evidence>
<dbReference type="AlphaFoldDB" id="A0A0L0HR37"/>
<protein>
    <recommendedName>
        <fullName evidence="10">Palmitoyltransferase</fullName>
        <ecNumber evidence="10">2.3.1.225</ecNumber>
    </recommendedName>
</protein>
<sequence length="363" mass="41989">MRILYQSSLLRLEGCILRCFNGFVWIAGPAFILIAVALVALVAYIFYTVNLPFLFPTLQTSPGQDEIPSPAQRLARLATVIWTIYLLSCLAFHYYMCIMTDPGRVVDRPRIIANDTERDRNSEDMVLFEVRTEPVQEQRIPLNRDNQEGAPKGRFCKKCRRHKPDRAHHCSVCQRCVLRMDHHCPWIHNCVGFYNHRYFYLFLMYMFVACLYYFVVSVNFFRYEILGSGGFKWPYDQARMGFVFSFLLAGAIGLAIGGMAGWHTWLIATGQTTIEHYGNQTSREIAKSRGDIFINEYDLGTRRNFKVFFNIGRRYKWWTILLPIPIPPMGDGRTFLTSHAMLSSSARSTWVDASDYRDINIAA</sequence>
<keyword evidence="4 10" id="KW-1133">Transmembrane helix</keyword>
<evidence type="ECO:0000256" key="8">
    <source>
        <dbReference type="ARBA" id="ARBA00023315"/>
    </source>
</evidence>
<evidence type="ECO:0000256" key="4">
    <source>
        <dbReference type="ARBA" id="ARBA00022989"/>
    </source>
</evidence>
<feature type="transmembrane region" description="Helical" evidence="10">
    <location>
        <begin position="20"/>
        <end position="47"/>
    </location>
</feature>